<protein>
    <submittedName>
        <fullName evidence="2">Uncharacterized protein</fullName>
    </submittedName>
</protein>
<accession>A0AAV1R5S4</accession>
<name>A0AAV1R5S4_9ROSI</name>
<comment type="caution">
    <text evidence="2">The sequence shown here is derived from an EMBL/GenBank/DDBJ whole genome shotgun (WGS) entry which is preliminary data.</text>
</comment>
<feature type="compositionally biased region" description="Acidic residues" evidence="1">
    <location>
        <begin position="9"/>
        <end position="18"/>
    </location>
</feature>
<organism evidence="2 3">
    <name type="scientific">Dovyalis caffra</name>
    <dbReference type="NCBI Taxonomy" id="77055"/>
    <lineage>
        <taxon>Eukaryota</taxon>
        <taxon>Viridiplantae</taxon>
        <taxon>Streptophyta</taxon>
        <taxon>Embryophyta</taxon>
        <taxon>Tracheophyta</taxon>
        <taxon>Spermatophyta</taxon>
        <taxon>Magnoliopsida</taxon>
        <taxon>eudicotyledons</taxon>
        <taxon>Gunneridae</taxon>
        <taxon>Pentapetalae</taxon>
        <taxon>rosids</taxon>
        <taxon>fabids</taxon>
        <taxon>Malpighiales</taxon>
        <taxon>Salicaceae</taxon>
        <taxon>Flacourtieae</taxon>
        <taxon>Dovyalis</taxon>
    </lineage>
</organism>
<proteinExistence type="predicted"/>
<dbReference type="EMBL" id="CAWUPB010000858">
    <property type="protein sequence ID" value="CAK7327789.1"/>
    <property type="molecule type" value="Genomic_DNA"/>
</dbReference>
<evidence type="ECO:0000256" key="1">
    <source>
        <dbReference type="SAM" id="MobiDB-lite"/>
    </source>
</evidence>
<gene>
    <name evidence="2" type="ORF">DCAF_LOCUS5505</name>
</gene>
<evidence type="ECO:0000313" key="2">
    <source>
        <dbReference type="EMBL" id="CAK7327789.1"/>
    </source>
</evidence>
<reference evidence="2 3" key="1">
    <citation type="submission" date="2024-01" db="EMBL/GenBank/DDBJ databases">
        <authorList>
            <person name="Waweru B."/>
        </authorList>
    </citation>
    <scope>NUCLEOTIDE SEQUENCE [LARGE SCALE GENOMIC DNA]</scope>
</reference>
<evidence type="ECO:0000313" key="3">
    <source>
        <dbReference type="Proteomes" id="UP001314170"/>
    </source>
</evidence>
<sequence length="161" mass="18897">MERISEVGDRDDDDDDDEKQAPMVWSRRKWGASAHPVFRTMAHSGLDQAQRSTSWGAEQPDRSWKREGVPIVYLFAYVILNGGKPPFPVQHIEEAALGYFYEKSRNYTLYGHEYNRHQKSQFLTELEANNDKDVYSGSQDSVSYQDGRHRWNWNREKSVYM</sequence>
<dbReference type="Proteomes" id="UP001314170">
    <property type="component" value="Unassembled WGS sequence"/>
</dbReference>
<keyword evidence="3" id="KW-1185">Reference proteome</keyword>
<dbReference type="AlphaFoldDB" id="A0AAV1R5S4"/>
<feature type="region of interest" description="Disordered" evidence="1">
    <location>
        <begin position="1"/>
        <end position="28"/>
    </location>
</feature>